<dbReference type="OrthoDB" id="10503234at2759"/>
<dbReference type="Proteomes" id="UP000091956">
    <property type="component" value="Unassembled WGS sequence"/>
</dbReference>
<organism evidence="2 3">
    <name type="scientific">Pseudogymnoascus verrucosus</name>
    <dbReference type="NCBI Taxonomy" id="342668"/>
    <lineage>
        <taxon>Eukaryota</taxon>
        <taxon>Fungi</taxon>
        <taxon>Dikarya</taxon>
        <taxon>Ascomycota</taxon>
        <taxon>Pezizomycotina</taxon>
        <taxon>Leotiomycetes</taxon>
        <taxon>Thelebolales</taxon>
        <taxon>Thelebolaceae</taxon>
        <taxon>Pseudogymnoascus</taxon>
    </lineage>
</organism>
<feature type="compositionally biased region" description="Basic and acidic residues" evidence="1">
    <location>
        <begin position="106"/>
        <end position="133"/>
    </location>
</feature>
<protein>
    <submittedName>
        <fullName evidence="2">Uncharacterized protein</fullName>
    </submittedName>
</protein>
<evidence type="ECO:0000313" key="3">
    <source>
        <dbReference type="Proteomes" id="UP000091956"/>
    </source>
</evidence>
<dbReference type="EMBL" id="KV460219">
    <property type="protein sequence ID" value="OBT98023.1"/>
    <property type="molecule type" value="Genomic_DNA"/>
</dbReference>
<accession>A0A1B8GQA1</accession>
<evidence type="ECO:0000313" key="2">
    <source>
        <dbReference type="EMBL" id="OBT98023.1"/>
    </source>
</evidence>
<dbReference type="AlphaFoldDB" id="A0A1B8GQA1"/>
<sequence>MSSKDSAIEDALQDAIKTAVESGMDPGKIQSITTLGTTSAAAGVFKNASEKAIEYGLKPEELVRIASEVASKYQNQPSNQIVYTKGSASKMFKMRLATKKTTQEPAQKKARVDTRRSDSSDCELRLFDDTEDD</sequence>
<feature type="region of interest" description="Disordered" evidence="1">
    <location>
        <begin position="96"/>
        <end position="133"/>
    </location>
</feature>
<keyword evidence="3" id="KW-1185">Reference proteome</keyword>
<name>A0A1B8GQA1_9PEZI</name>
<evidence type="ECO:0000256" key="1">
    <source>
        <dbReference type="SAM" id="MobiDB-lite"/>
    </source>
</evidence>
<reference evidence="2 3" key="1">
    <citation type="submission" date="2016-03" db="EMBL/GenBank/DDBJ databases">
        <title>Comparative genomics of Pseudogymnoascus destructans, the fungus causing white-nose syndrome of bats.</title>
        <authorList>
            <person name="Palmer J.M."/>
            <person name="Drees K.P."/>
            <person name="Foster J.T."/>
            <person name="Lindner D.L."/>
        </authorList>
    </citation>
    <scope>NUCLEOTIDE SEQUENCE [LARGE SCALE GENOMIC DNA]</scope>
    <source>
        <strain evidence="2 3">UAMH 10579</strain>
    </source>
</reference>
<reference evidence="3" key="2">
    <citation type="journal article" date="2018" name="Nat. Commun.">
        <title>Extreme sensitivity to ultraviolet light in the fungal pathogen causing white-nose syndrome of bats.</title>
        <authorList>
            <person name="Palmer J.M."/>
            <person name="Drees K.P."/>
            <person name="Foster J.T."/>
            <person name="Lindner D.L."/>
        </authorList>
    </citation>
    <scope>NUCLEOTIDE SEQUENCE [LARGE SCALE GENOMIC DNA]</scope>
    <source>
        <strain evidence="3">UAMH 10579</strain>
    </source>
</reference>
<gene>
    <name evidence="2" type="ORF">VE01_04023</name>
</gene>
<dbReference type="RefSeq" id="XP_018131756.1">
    <property type="nucleotide sequence ID" value="XM_018273501.2"/>
</dbReference>
<dbReference type="GeneID" id="28837409"/>
<proteinExistence type="predicted"/>